<feature type="transmembrane region" description="Helical" evidence="5">
    <location>
        <begin position="64"/>
        <end position="80"/>
    </location>
</feature>
<feature type="transmembrane region" description="Helical" evidence="5">
    <location>
        <begin position="205"/>
        <end position="222"/>
    </location>
</feature>
<accession>A0ABV9BWL8</accession>
<evidence type="ECO:0000256" key="2">
    <source>
        <dbReference type="ARBA" id="ARBA00022692"/>
    </source>
</evidence>
<dbReference type="PANTHER" id="PTHR37422">
    <property type="entry name" value="TEICHURONIC ACID BIOSYNTHESIS PROTEIN TUAE"/>
    <property type="match status" value="1"/>
</dbReference>
<evidence type="ECO:0000256" key="4">
    <source>
        <dbReference type="ARBA" id="ARBA00023136"/>
    </source>
</evidence>
<feature type="transmembrane region" description="Helical" evidence="5">
    <location>
        <begin position="393"/>
        <end position="410"/>
    </location>
</feature>
<evidence type="ECO:0000313" key="8">
    <source>
        <dbReference type="Proteomes" id="UP001595961"/>
    </source>
</evidence>
<keyword evidence="3 5" id="KW-1133">Transmembrane helix</keyword>
<dbReference type="PANTHER" id="PTHR37422:SF13">
    <property type="entry name" value="LIPOPOLYSACCHARIDE BIOSYNTHESIS PROTEIN PA4999-RELATED"/>
    <property type="match status" value="1"/>
</dbReference>
<feature type="transmembrane region" description="Helical" evidence="5">
    <location>
        <begin position="182"/>
        <end position="199"/>
    </location>
</feature>
<feature type="transmembrane region" description="Helical" evidence="5">
    <location>
        <begin position="92"/>
        <end position="109"/>
    </location>
</feature>
<dbReference type="GO" id="GO:0016874">
    <property type="term" value="F:ligase activity"/>
    <property type="evidence" value="ECO:0007669"/>
    <property type="project" value="UniProtKB-KW"/>
</dbReference>
<feature type="domain" description="O-antigen ligase-related" evidence="6">
    <location>
        <begin position="188"/>
        <end position="344"/>
    </location>
</feature>
<protein>
    <submittedName>
        <fullName evidence="7">O-antigen ligase family protein</fullName>
    </submittedName>
</protein>
<feature type="transmembrane region" description="Helical" evidence="5">
    <location>
        <begin position="150"/>
        <end position="170"/>
    </location>
</feature>
<dbReference type="EMBL" id="JBHSGA010000001">
    <property type="protein sequence ID" value="MFC4525038.1"/>
    <property type="molecule type" value="Genomic_DNA"/>
</dbReference>
<dbReference type="InterPro" id="IPR051533">
    <property type="entry name" value="WaaL-like"/>
</dbReference>
<dbReference type="Proteomes" id="UP001595961">
    <property type="component" value="Unassembled WGS sequence"/>
</dbReference>
<evidence type="ECO:0000313" key="7">
    <source>
        <dbReference type="EMBL" id="MFC4525038.1"/>
    </source>
</evidence>
<feature type="transmembrane region" description="Helical" evidence="5">
    <location>
        <begin position="40"/>
        <end position="57"/>
    </location>
</feature>
<comment type="caution">
    <text evidence="7">The sequence shown here is derived from an EMBL/GenBank/DDBJ whole genome shotgun (WGS) entry which is preliminary data.</text>
</comment>
<feature type="transmembrane region" description="Helical" evidence="5">
    <location>
        <begin position="336"/>
        <end position="355"/>
    </location>
</feature>
<evidence type="ECO:0000256" key="1">
    <source>
        <dbReference type="ARBA" id="ARBA00004141"/>
    </source>
</evidence>
<name>A0ABV9BWL8_9GAMM</name>
<feature type="transmembrane region" description="Helical" evidence="5">
    <location>
        <begin position="362"/>
        <end position="381"/>
    </location>
</feature>
<keyword evidence="7" id="KW-0436">Ligase</keyword>
<reference evidence="8" key="1">
    <citation type="journal article" date="2019" name="Int. J. Syst. Evol. Microbiol.">
        <title>The Global Catalogue of Microorganisms (GCM) 10K type strain sequencing project: providing services to taxonomists for standard genome sequencing and annotation.</title>
        <authorList>
            <consortium name="The Broad Institute Genomics Platform"/>
            <consortium name="The Broad Institute Genome Sequencing Center for Infectious Disease"/>
            <person name="Wu L."/>
            <person name="Ma J."/>
        </authorList>
    </citation>
    <scope>NUCLEOTIDE SEQUENCE [LARGE SCALE GENOMIC DNA]</scope>
    <source>
        <strain evidence="8">CCM 4481</strain>
    </source>
</reference>
<gene>
    <name evidence="7" type="ORF">ACFO5W_00165</name>
</gene>
<feature type="transmembrane region" description="Helical" evidence="5">
    <location>
        <begin position="229"/>
        <end position="247"/>
    </location>
</feature>
<comment type="subcellular location">
    <subcellularLocation>
        <location evidence="1">Membrane</location>
        <topology evidence="1">Multi-pass membrane protein</topology>
    </subcellularLocation>
</comment>
<dbReference type="InterPro" id="IPR007016">
    <property type="entry name" value="O-antigen_ligase-rel_domated"/>
</dbReference>
<keyword evidence="4 5" id="KW-0472">Membrane</keyword>
<evidence type="ECO:0000256" key="3">
    <source>
        <dbReference type="ARBA" id="ARBA00022989"/>
    </source>
</evidence>
<keyword evidence="8" id="KW-1185">Reference proteome</keyword>
<proteinExistence type="predicted"/>
<organism evidence="7 8">
    <name type="scientific">Dyella halodurans</name>
    <dbReference type="NCBI Taxonomy" id="1920171"/>
    <lineage>
        <taxon>Bacteria</taxon>
        <taxon>Pseudomonadati</taxon>
        <taxon>Pseudomonadota</taxon>
        <taxon>Gammaproteobacteria</taxon>
        <taxon>Lysobacterales</taxon>
        <taxon>Rhodanobacteraceae</taxon>
        <taxon>Dyella</taxon>
    </lineage>
</organism>
<evidence type="ECO:0000259" key="6">
    <source>
        <dbReference type="Pfam" id="PF04932"/>
    </source>
</evidence>
<feature type="transmembrane region" description="Helical" evidence="5">
    <location>
        <begin position="116"/>
        <end position="138"/>
    </location>
</feature>
<keyword evidence="2 5" id="KW-0812">Transmembrane</keyword>
<dbReference type="RefSeq" id="WP_266152379.1">
    <property type="nucleotide sequence ID" value="NZ_CP064028.1"/>
</dbReference>
<dbReference type="Pfam" id="PF04932">
    <property type="entry name" value="Wzy_C"/>
    <property type="match status" value="1"/>
</dbReference>
<evidence type="ECO:0000256" key="5">
    <source>
        <dbReference type="SAM" id="Phobius"/>
    </source>
</evidence>
<sequence length="424" mass="46051">MNQVPRAPQASRARTFVATLLLALLPVSFAVPVRLKVLPIALLFFYGIGLLIADREVRANYRAARAVVLACALSMLYAIGNSVGHRLGWTELDLPSHILAFLAIAAVFGRAIHVRWFWLGLSLGAAALGLVCIYQHYIQGAPRATGLDGADWGVIELAMFILVLSLSAVVQMLRPQLSWPERALHAACAVLGSFGALLTQSRGPLLAFAPVFLMVVLLHVVRTKQWRDALIVLGGAVAIAAVSVVFLRGEILQRFTAIGHEVTTYRADDSQGAVRERIEMWRVGTRAFMEHPLAGVGIDQFGAYTQTLVSKGLASESIAKYTHPHSEYLEAAACGGVPGLIVLLLLFGVPMVFFARRVFDPCDTAATTATIGLLTVSMYALCGFTDNVLYRPMPHSLFFFLTLGMAVLASRLQRERSLREVAPT</sequence>